<dbReference type="AlphaFoldDB" id="A0A0L7L979"/>
<dbReference type="InterPro" id="IPR040676">
    <property type="entry name" value="DUF5641"/>
</dbReference>
<sequence length="687" mass="77136">MSAMFRASIRSELRWLTNAAALVDRPDKADALLVRYREVSSRLEKAHHSYEKYMASIVDKKAETDTTLSVEADIEQCHEMADRVTQRACEIENARASGIPAGGKPGGWTRPEFAAHLPAIRIPVFDGKMEEWVSFIDLFDSMVHARTDISAALKLAQLLAVLVGEPRELVGHLSVTDENYEIARDLLIARYQNIRRLADTLLERIWNIPRVTQVSDIRIMRQLGLDLAPRKSAIFGIGNTKTFMQRLWAVHLGWDDPLSGDLLSDWEYFFSSLLEINRVELPRKLFPSGKYRATLHGFSDASERGFAAAVYLRTVSSAGAVDVQLVMAKSKVAPIRTRLTIPKLELSGAALLVRLLNHVTNNLKGTVNLDKSVFAWTDSQIVLCWLKFCVVGTPASGLRVHLVETAPVLDTAWLLDLYSSLDKLVGGRIKRFVHNCRHPDNRSHSSVLAIEERNAALHHWIRAVQKEHFGVEMDALRKGHPKLKGAIVRLNPFIDESGVLRVGGRLRNASLPYSARHPMLLPKKAHLVELLVQDRHIKNSHAGCNALMAIMQREFWILSGRRTVRGIVFRCLPCYRLKAATMQPQMGDLPPDRVNEARPFSGQRLKWTDRTDPPSVGDLVLVKDANLPPLRWRRGRIVNLFPGQDGTPRFAEVMSVSGAPLIPKHSNFLSSKLDIQVALVLSDYDVE</sequence>
<evidence type="ECO:0000313" key="3">
    <source>
        <dbReference type="EMBL" id="KOB71801.1"/>
    </source>
</evidence>
<dbReference type="InterPro" id="IPR005312">
    <property type="entry name" value="DUF1759"/>
</dbReference>
<evidence type="ECO:0000259" key="1">
    <source>
        <dbReference type="Pfam" id="PF17921"/>
    </source>
</evidence>
<reference evidence="3 4" key="1">
    <citation type="journal article" date="2015" name="Genome Biol. Evol.">
        <title>The genome of winter moth (Operophtera brumata) provides a genomic perspective on sexual dimorphism and phenology.</title>
        <authorList>
            <person name="Derks M.F."/>
            <person name="Smit S."/>
            <person name="Salis L."/>
            <person name="Schijlen E."/>
            <person name="Bossers A."/>
            <person name="Mateman C."/>
            <person name="Pijl A.S."/>
            <person name="de Ridder D."/>
            <person name="Groenen M.A."/>
            <person name="Visser M.E."/>
            <person name="Megens H.J."/>
        </authorList>
    </citation>
    <scope>NUCLEOTIDE SEQUENCE [LARGE SCALE GENOMIC DNA]</scope>
    <source>
        <strain evidence="3">WM2013NL</strain>
        <tissue evidence="3">Head and thorax</tissue>
    </source>
</reference>
<feature type="domain" description="DUF5641" evidence="2">
    <location>
        <begin position="603"/>
        <end position="657"/>
    </location>
</feature>
<dbReference type="InterPro" id="IPR041588">
    <property type="entry name" value="Integrase_H2C2"/>
</dbReference>
<dbReference type="Pfam" id="PF03564">
    <property type="entry name" value="DUF1759"/>
    <property type="match status" value="1"/>
</dbReference>
<dbReference type="Proteomes" id="UP000037510">
    <property type="component" value="Unassembled WGS sequence"/>
</dbReference>
<dbReference type="Pfam" id="PF17921">
    <property type="entry name" value="Integrase_H2C2"/>
    <property type="match status" value="1"/>
</dbReference>
<comment type="caution">
    <text evidence="3">The sequence shown here is derived from an EMBL/GenBank/DDBJ whole genome shotgun (WGS) entry which is preliminary data.</text>
</comment>
<proteinExistence type="predicted"/>
<name>A0A0L7L979_OPEBR</name>
<dbReference type="InterPro" id="IPR008042">
    <property type="entry name" value="Retrotrans_Pao"/>
</dbReference>
<feature type="domain" description="Integrase zinc-binding" evidence="1">
    <location>
        <begin position="526"/>
        <end position="579"/>
    </location>
</feature>
<accession>A0A0L7L979</accession>
<protein>
    <submittedName>
        <fullName evidence="3">Pao retrotransposon peptidase family protein</fullName>
    </submittedName>
</protein>
<organism evidence="3 4">
    <name type="scientific">Operophtera brumata</name>
    <name type="common">Winter moth</name>
    <name type="synonym">Phalaena brumata</name>
    <dbReference type="NCBI Taxonomy" id="104452"/>
    <lineage>
        <taxon>Eukaryota</taxon>
        <taxon>Metazoa</taxon>
        <taxon>Ecdysozoa</taxon>
        <taxon>Arthropoda</taxon>
        <taxon>Hexapoda</taxon>
        <taxon>Insecta</taxon>
        <taxon>Pterygota</taxon>
        <taxon>Neoptera</taxon>
        <taxon>Endopterygota</taxon>
        <taxon>Lepidoptera</taxon>
        <taxon>Glossata</taxon>
        <taxon>Ditrysia</taxon>
        <taxon>Geometroidea</taxon>
        <taxon>Geometridae</taxon>
        <taxon>Larentiinae</taxon>
        <taxon>Operophtera</taxon>
    </lineage>
</organism>
<evidence type="ECO:0000313" key="4">
    <source>
        <dbReference type="Proteomes" id="UP000037510"/>
    </source>
</evidence>
<dbReference type="STRING" id="104452.A0A0L7L979"/>
<gene>
    <name evidence="3" type="ORF">OBRU01_11923</name>
</gene>
<dbReference type="PANTHER" id="PTHR47331:SF5">
    <property type="entry name" value="RIBONUCLEASE H"/>
    <property type="match status" value="1"/>
</dbReference>
<dbReference type="EMBL" id="JTDY01002249">
    <property type="protein sequence ID" value="KOB71801.1"/>
    <property type="molecule type" value="Genomic_DNA"/>
</dbReference>
<evidence type="ECO:0000259" key="2">
    <source>
        <dbReference type="Pfam" id="PF18701"/>
    </source>
</evidence>
<dbReference type="Pfam" id="PF18701">
    <property type="entry name" value="DUF5641"/>
    <property type="match status" value="1"/>
</dbReference>
<keyword evidence="4" id="KW-1185">Reference proteome</keyword>
<dbReference type="PANTHER" id="PTHR47331">
    <property type="entry name" value="PHD-TYPE DOMAIN-CONTAINING PROTEIN"/>
    <property type="match status" value="1"/>
</dbReference>
<dbReference type="Pfam" id="PF05380">
    <property type="entry name" value="Peptidase_A17"/>
    <property type="match status" value="1"/>
</dbReference>